<dbReference type="Pfam" id="PF09413">
    <property type="entry name" value="DUF2007"/>
    <property type="match status" value="1"/>
</dbReference>
<accession>A0A1F5RHA7</accession>
<proteinExistence type="predicted"/>
<reference evidence="2 3" key="1">
    <citation type="journal article" date="2016" name="Nat. Commun.">
        <title>Thousands of microbial genomes shed light on interconnected biogeochemical processes in an aquifer system.</title>
        <authorList>
            <person name="Anantharaman K."/>
            <person name="Brown C.T."/>
            <person name="Hug L.A."/>
            <person name="Sharon I."/>
            <person name="Castelle C.J."/>
            <person name="Probst A.J."/>
            <person name="Thomas B.C."/>
            <person name="Singh A."/>
            <person name="Wilkins M.J."/>
            <person name="Karaoz U."/>
            <person name="Brodie E.L."/>
            <person name="Williams K.H."/>
            <person name="Hubbard S.S."/>
            <person name="Banfield J.F."/>
        </authorList>
    </citation>
    <scope>NUCLEOTIDE SEQUENCE [LARGE SCALE GENOMIC DNA]</scope>
</reference>
<organism evidence="2 3">
    <name type="scientific">Candidatus Edwardsbacteria bacterium GWF2_54_11</name>
    <dbReference type="NCBI Taxonomy" id="1817851"/>
    <lineage>
        <taxon>Bacteria</taxon>
        <taxon>Candidatus Edwardsiibacteriota</taxon>
    </lineage>
</organism>
<dbReference type="Proteomes" id="UP000177230">
    <property type="component" value="Unassembled WGS sequence"/>
</dbReference>
<dbReference type="Gene3D" id="3.30.70.790">
    <property type="entry name" value="UreE, C-terminal domain"/>
    <property type="match status" value="1"/>
</dbReference>
<evidence type="ECO:0000313" key="3">
    <source>
        <dbReference type="Proteomes" id="UP000177230"/>
    </source>
</evidence>
<evidence type="ECO:0000259" key="1">
    <source>
        <dbReference type="Pfam" id="PF09413"/>
    </source>
</evidence>
<comment type="caution">
    <text evidence="2">The sequence shown here is derived from an EMBL/GenBank/DDBJ whole genome shotgun (WGS) entry which is preliminary data.</text>
</comment>
<sequence length="125" mass="13989">MTPFCPNCRTEYREGFKNCSDCGSDLMAALPPEADNREEVDSDLLAVYDAPDQMSALALSSLLNDNGIRNIIKSEQIPMYDGVARMLFPRWGRVMVMEHQYQKARELIDGYLSGEALAEDEPPPA</sequence>
<dbReference type="EMBL" id="MFFM01000011">
    <property type="protein sequence ID" value="OGF13865.1"/>
    <property type="molecule type" value="Genomic_DNA"/>
</dbReference>
<gene>
    <name evidence="2" type="ORF">A2024_10485</name>
</gene>
<evidence type="ECO:0000313" key="2">
    <source>
        <dbReference type="EMBL" id="OGF13865.1"/>
    </source>
</evidence>
<name>A0A1F5RHA7_9BACT</name>
<dbReference type="AlphaFoldDB" id="A0A1F5RHA7"/>
<feature type="domain" description="DUF2007" evidence="1">
    <location>
        <begin position="47"/>
        <end position="108"/>
    </location>
</feature>
<protein>
    <recommendedName>
        <fullName evidence="1">DUF2007 domain-containing protein</fullName>
    </recommendedName>
</protein>
<dbReference type="InterPro" id="IPR018551">
    <property type="entry name" value="DUF2007"/>
</dbReference>